<sequence>MSRVITISREFGSGGREVGFRLAEKLGIPFYDKEIISMAAEDTNISEDVFHNHDEVIGNKERIDHDYVSVNPFSPLYEVPVSDQVFMAQSQIIKKLAQEGPCVIIGRCSDILVEDGFHVFICAGMKKRVERMLALEPQETARKMESRMRQIDQKRRDYYQYYSGNEWGNPRNYHLSLNSGKLGVEKCVDVILESLKLYEQ</sequence>
<comment type="caution">
    <text evidence="1">The sequence shown here is derived from an EMBL/GenBank/DDBJ whole genome shotgun (WGS) entry which is preliminary data.</text>
</comment>
<reference evidence="1 2" key="1">
    <citation type="submission" date="2024-03" db="EMBL/GenBank/DDBJ databases">
        <title>Human intestinal bacterial collection.</title>
        <authorList>
            <person name="Pauvert C."/>
            <person name="Hitch T.C.A."/>
            <person name="Clavel T."/>
        </authorList>
    </citation>
    <scope>NUCLEOTIDE SEQUENCE [LARGE SCALE GENOMIC DNA]</scope>
    <source>
        <strain evidence="1 2">CLA-AP-H27</strain>
    </source>
</reference>
<accession>A0ABV1HH88</accession>
<name>A0ABV1HH88_9FIRM</name>
<dbReference type="Proteomes" id="UP001437460">
    <property type="component" value="Unassembled WGS sequence"/>
</dbReference>
<evidence type="ECO:0000313" key="2">
    <source>
        <dbReference type="Proteomes" id="UP001437460"/>
    </source>
</evidence>
<dbReference type="SUPFAM" id="SSF52540">
    <property type="entry name" value="P-loop containing nucleoside triphosphate hydrolases"/>
    <property type="match status" value="1"/>
</dbReference>
<keyword evidence="2" id="KW-1185">Reference proteome</keyword>
<dbReference type="EMBL" id="JBBMFJ010000001">
    <property type="protein sequence ID" value="MEQ2561678.1"/>
    <property type="molecule type" value="Genomic_DNA"/>
</dbReference>
<dbReference type="InterPro" id="IPR027417">
    <property type="entry name" value="P-loop_NTPase"/>
</dbReference>
<dbReference type="Gene3D" id="3.40.50.300">
    <property type="entry name" value="P-loop containing nucleotide triphosphate hydrolases"/>
    <property type="match status" value="1"/>
</dbReference>
<protein>
    <submittedName>
        <fullName evidence="1">Cytidylate kinase-like family protein</fullName>
    </submittedName>
</protein>
<dbReference type="Pfam" id="PF13189">
    <property type="entry name" value="Cytidylate_kin2"/>
    <property type="match status" value="1"/>
</dbReference>
<organism evidence="1 2">
    <name type="scientific">Ventrimonas faecis</name>
    <dbReference type="NCBI Taxonomy" id="3133170"/>
    <lineage>
        <taxon>Bacteria</taxon>
        <taxon>Bacillati</taxon>
        <taxon>Bacillota</taxon>
        <taxon>Clostridia</taxon>
        <taxon>Lachnospirales</taxon>
        <taxon>Lachnospiraceae</taxon>
        <taxon>Ventrimonas</taxon>
    </lineage>
</organism>
<evidence type="ECO:0000313" key="1">
    <source>
        <dbReference type="EMBL" id="MEQ2561678.1"/>
    </source>
</evidence>
<proteinExistence type="predicted"/>
<dbReference type="RefSeq" id="WP_177291335.1">
    <property type="nucleotide sequence ID" value="NZ_JBBMFJ010000001.1"/>
</dbReference>
<gene>
    <name evidence="1" type="ORF">WMO41_00550</name>
</gene>